<feature type="domain" description="C3H1-type" evidence="6">
    <location>
        <begin position="480"/>
        <end position="508"/>
    </location>
</feature>
<accession>A0AAN7BF14</accession>
<sequence>MSSYNYGPPPPPPPTAASAASTTYPYSHQHPQASRGAHSSRGGRGGGPDRAGYHPSAATYGYGQQPPYTQHPTAPSYAGPHPPQPAAYAPQPAQQQQWHHDQHAQQQQQHAQSSASHAPLAAQNYHPNYAPQLYQQQSQSPYAGQPAYSPAPQPPYAQGYPSAAPQPAPQPQPWGSHPQPQGQPAYSSGTRGGRGGYNDRGGSKAPVMGQPIRLGFDAHHPGSQAPVSAPYPPPQPYAGHPVAAYPPPQPYSPYPPSTPYAPAPHYDSHSGAHNNRHQYRNGMNSKPRGHFGGDKMRNRNHRGPSAQTPPTHHQKPDAASAGKKKKRKTMPLGLIPGDESDSDYENEEQRLEELIGADAPNPTGSTEVAKWIEERRKNFPTEKQREARKAAAAAAAAKGQNNRASSLEKEEQKVERLRRELRKAESKFKRKREQQDEGDEMRDVDASSPSSDGAKSDDEKPEVMSTRHEPSSVPPPTKKADPTKHCKYYSTGGTCGKRGKCRFVHDPAVREAALKEREENGGRLTLEQRLQLNDKNEEDMAIVKSLQYLKEKNVLQRWGAPKVQNDVASNAAQDQPPATTQSSSLPPAPVKLEPGNGLPPIPPASVIPQVKYPGWDLSGFGNTGLQSGDV</sequence>
<dbReference type="GO" id="GO:0000492">
    <property type="term" value="P:box C/D snoRNP assembly"/>
    <property type="evidence" value="ECO:0007669"/>
    <property type="project" value="TreeGrafter"/>
</dbReference>
<feature type="compositionally biased region" description="Gly residues" evidence="5">
    <location>
        <begin position="190"/>
        <end position="199"/>
    </location>
</feature>
<dbReference type="InterPro" id="IPR000571">
    <property type="entry name" value="Znf_CCCH"/>
</dbReference>
<protein>
    <recommendedName>
        <fullName evidence="6">C3H1-type domain-containing protein</fullName>
    </recommendedName>
</protein>
<dbReference type="Pfam" id="PF10453">
    <property type="entry name" value="NUFIP1"/>
    <property type="match status" value="1"/>
</dbReference>
<organism evidence="7 8">
    <name type="scientific">Rhypophila decipiens</name>
    <dbReference type="NCBI Taxonomy" id="261697"/>
    <lineage>
        <taxon>Eukaryota</taxon>
        <taxon>Fungi</taxon>
        <taxon>Dikarya</taxon>
        <taxon>Ascomycota</taxon>
        <taxon>Pezizomycotina</taxon>
        <taxon>Sordariomycetes</taxon>
        <taxon>Sordariomycetidae</taxon>
        <taxon>Sordariales</taxon>
        <taxon>Naviculisporaceae</taxon>
        <taxon>Rhypophila</taxon>
    </lineage>
</organism>
<dbReference type="PROSITE" id="PS50103">
    <property type="entry name" value="ZF_C3H1"/>
    <property type="match status" value="1"/>
</dbReference>
<dbReference type="EMBL" id="MU858051">
    <property type="protein sequence ID" value="KAK4218785.1"/>
    <property type="molecule type" value="Genomic_DNA"/>
</dbReference>
<feature type="compositionally biased region" description="Low complexity" evidence="5">
    <location>
        <begin position="130"/>
        <end position="148"/>
    </location>
</feature>
<feature type="compositionally biased region" description="Basic and acidic residues" evidence="5">
    <location>
        <begin position="370"/>
        <end position="389"/>
    </location>
</feature>
<evidence type="ECO:0000313" key="8">
    <source>
        <dbReference type="Proteomes" id="UP001301769"/>
    </source>
</evidence>
<feature type="compositionally biased region" description="Polar residues" evidence="5">
    <location>
        <begin position="566"/>
        <end position="585"/>
    </location>
</feature>
<evidence type="ECO:0000256" key="2">
    <source>
        <dbReference type="ARBA" id="ARBA00022771"/>
    </source>
</evidence>
<evidence type="ECO:0000256" key="5">
    <source>
        <dbReference type="SAM" id="MobiDB-lite"/>
    </source>
</evidence>
<feature type="region of interest" description="Disordered" evidence="5">
    <location>
        <begin position="1"/>
        <end position="500"/>
    </location>
</feature>
<gene>
    <name evidence="7" type="ORF">QBC37DRAFT_178493</name>
</gene>
<dbReference type="InterPro" id="IPR019496">
    <property type="entry name" value="NUFIP1_cons_dom"/>
</dbReference>
<reference evidence="7" key="2">
    <citation type="submission" date="2023-05" db="EMBL/GenBank/DDBJ databases">
        <authorList>
            <consortium name="Lawrence Berkeley National Laboratory"/>
            <person name="Steindorff A."/>
            <person name="Hensen N."/>
            <person name="Bonometti L."/>
            <person name="Westerberg I."/>
            <person name="Brannstrom I.O."/>
            <person name="Guillou S."/>
            <person name="Cros-Aarteil S."/>
            <person name="Calhoun S."/>
            <person name="Haridas S."/>
            <person name="Kuo A."/>
            <person name="Mondo S."/>
            <person name="Pangilinan J."/>
            <person name="Riley R."/>
            <person name="Labutti K."/>
            <person name="Andreopoulos B."/>
            <person name="Lipzen A."/>
            <person name="Chen C."/>
            <person name="Yanf M."/>
            <person name="Daum C."/>
            <person name="Ng V."/>
            <person name="Clum A."/>
            <person name="Ohm R."/>
            <person name="Martin F."/>
            <person name="Silar P."/>
            <person name="Natvig D."/>
            <person name="Lalanne C."/>
            <person name="Gautier V."/>
            <person name="Ament-Velasquez S.L."/>
            <person name="Kruys A."/>
            <person name="Hutchinson M.I."/>
            <person name="Powell A.J."/>
            <person name="Barry K."/>
            <person name="Miller A.N."/>
            <person name="Grigoriev I.V."/>
            <person name="Debuchy R."/>
            <person name="Gladieux P."/>
            <person name="Thoren M.H."/>
            <person name="Johannesson H."/>
        </authorList>
    </citation>
    <scope>NUCLEOTIDE SEQUENCE</scope>
    <source>
        <strain evidence="7">PSN293</strain>
    </source>
</reference>
<dbReference type="PRINTS" id="PR01217">
    <property type="entry name" value="PRICHEXTENSN"/>
</dbReference>
<dbReference type="InterPro" id="IPR036855">
    <property type="entry name" value="Znf_CCCH_sf"/>
</dbReference>
<evidence type="ECO:0000259" key="6">
    <source>
        <dbReference type="PROSITE" id="PS50103"/>
    </source>
</evidence>
<feature type="compositionally biased region" description="Low complexity" evidence="5">
    <location>
        <begin position="86"/>
        <end position="97"/>
    </location>
</feature>
<keyword evidence="2 4" id="KW-0863">Zinc-finger</keyword>
<feature type="zinc finger region" description="C3H1-type" evidence="4">
    <location>
        <begin position="480"/>
        <end position="508"/>
    </location>
</feature>
<dbReference type="GO" id="GO:0005634">
    <property type="term" value="C:nucleus"/>
    <property type="evidence" value="ECO:0007669"/>
    <property type="project" value="TreeGrafter"/>
</dbReference>
<evidence type="ECO:0000256" key="4">
    <source>
        <dbReference type="PROSITE-ProRule" id="PRU00723"/>
    </source>
</evidence>
<feature type="compositionally biased region" description="Low complexity" evidence="5">
    <location>
        <begin position="104"/>
        <end position="123"/>
    </location>
</feature>
<evidence type="ECO:0000313" key="7">
    <source>
        <dbReference type="EMBL" id="KAK4218785.1"/>
    </source>
</evidence>
<keyword evidence="3 4" id="KW-0862">Zinc</keyword>
<feature type="compositionally biased region" description="Basic and acidic residues" evidence="5">
    <location>
        <begin position="406"/>
        <end position="427"/>
    </location>
</feature>
<dbReference type="AlphaFoldDB" id="A0AAN7BF14"/>
<keyword evidence="1 4" id="KW-0479">Metal-binding</keyword>
<proteinExistence type="predicted"/>
<dbReference type="SUPFAM" id="SSF90229">
    <property type="entry name" value="CCCH zinc finger"/>
    <property type="match status" value="1"/>
</dbReference>
<dbReference type="Proteomes" id="UP001301769">
    <property type="component" value="Unassembled WGS sequence"/>
</dbReference>
<comment type="caution">
    <text evidence="7">The sequence shown here is derived from an EMBL/GenBank/DDBJ whole genome shotgun (WGS) entry which is preliminary data.</text>
</comment>
<dbReference type="PANTHER" id="PTHR13309:SF0">
    <property type="entry name" value="FMR1-INTERACTING PROTEIN NUFIP1"/>
    <property type="match status" value="1"/>
</dbReference>
<feature type="compositionally biased region" description="Pro residues" evidence="5">
    <location>
        <begin position="244"/>
        <end position="262"/>
    </location>
</feature>
<evidence type="ECO:0000256" key="1">
    <source>
        <dbReference type="ARBA" id="ARBA00022723"/>
    </source>
</evidence>
<name>A0AAN7BF14_9PEZI</name>
<dbReference type="GO" id="GO:0008270">
    <property type="term" value="F:zinc ion binding"/>
    <property type="evidence" value="ECO:0007669"/>
    <property type="project" value="UniProtKB-KW"/>
</dbReference>
<reference evidence="7" key="1">
    <citation type="journal article" date="2023" name="Mol. Phylogenet. Evol.">
        <title>Genome-scale phylogeny and comparative genomics of the fungal order Sordariales.</title>
        <authorList>
            <person name="Hensen N."/>
            <person name="Bonometti L."/>
            <person name="Westerberg I."/>
            <person name="Brannstrom I.O."/>
            <person name="Guillou S."/>
            <person name="Cros-Aarteil S."/>
            <person name="Calhoun S."/>
            <person name="Haridas S."/>
            <person name="Kuo A."/>
            <person name="Mondo S."/>
            <person name="Pangilinan J."/>
            <person name="Riley R."/>
            <person name="LaButti K."/>
            <person name="Andreopoulos B."/>
            <person name="Lipzen A."/>
            <person name="Chen C."/>
            <person name="Yan M."/>
            <person name="Daum C."/>
            <person name="Ng V."/>
            <person name="Clum A."/>
            <person name="Steindorff A."/>
            <person name="Ohm R.A."/>
            <person name="Martin F."/>
            <person name="Silar P."/>
            <person name="Natvig D.O."/>
            <person name="Lalanne C."/>
            <person name="Gautier V."/>
            <person name="Ament-Velasquez S.L."/>
            <person name="Kruys A."/>
            <person name="Hutchinson M.I."/>
            <person name="Powell A.J."/>
            <person name="Barry K."/>
            <person name="Miller A.N."/>
            <person name="Grigoriev I.V."/>
            <person name="Debuchy R."/>
            <person name="Gladieux P."/>
            <person name="Hiltunen Thoren M."/>
            <person name="Johannesson H."/>
        </authorList>
    </citation>
    <scope>NUCLEOTIDE SEQUENCE</scope>
    <source>
        <strain evidence="7">PSN293</strain>
    </source>
</reference>
<feature type="compositionally biased region" description="Basic and acidic residues" evidence="5">
    <location>
        <begin position="454"/>
        <end position="470"/>
    </location>
</feature>
<feature type="region of interest" description="Disordered" evidence="5">
    <location>
        <begin position="565"/>
        <end position="607"/>
    </location>
</feature>
<dbReference type="PANTHER" id="PTHR13309">
    <property type="entry name" value="NUCLEAR FRAGILE X MENTAL RETARDATION PROTEIN INTERACTING PROTEIN 1"/>
    <property type="match status" value="1"/>
</dbReference>
<feature type="compositionally biased region" description="Low complexity" evidence="5">
    <location>
        <begin position="16"/>
        <end position="40"/>
    </location>
</feature>
<keyword evidence="8" id="KW-1185">Reference proteome</keyword>
<dbReference type="GO" id="GO:0003723">
    <property type="term" value="F:RNA binding"/>
    <property type="evidence" value="ECO:0007669"/>
    <property type="project" value="InterPro"/>
</dbReference>
<evidence type="ECO:0000256" key="3">
    <source>
        <dbReference type="ARBA" id="ARBA00022833"/>
    </source>
</evidence>
<dbReference type="InterPro" id="IPR039136">
    <property type="entry name" value="NUFIP1-like"/>
</dbReference>